<dbReference type="Proteomes" id="UP001501391">
    <property type="component" value="Unassembled WGS sequence"/>
</dbReference>
<accession>A0ABN3C7S4</accession>
<name>A0ABN3C7S4_9ACTN</name>
<dbReference type="EMBL" id="BAAAOQ010000039">
    <property type="protein sequence ID" value="GAA2205193.1"/>
    <property type="molecule type" value="Genomic_DNA"/>
</dbReference>
<comment type="caution">
    <text evidence="2">The sequence shown here is derived from an EMBL/GenBank/DDBJ whole genome shotgun (WGS) entry which is preliminary data.</text>
</comment>
<proteinExistence type="predicted"/>
<keyword evidence="3" id="KW-1185">Reference proteome</keyword>
<evidence type="ECO:0000313" key="2">
    <source>
        <dbReference type="EMBL" id="GAA2205193.1"/>
    </source>
</evidence>
<sequence length="57" mass="6286">MGMLELMVWLAEQGVTAVFKADGDRMVERRKAWTVAVGGGRSPDRQDAQPMGAVRPR</sequence>
<organism evidence="2 3">
    <name type="scientific">Streptomyces bangladeshensis</name>
    <dbReference type="NCBI Taxonomy" id="295352"/>
    <lineage>
        <taxon>Bacteria</taxon>
        <taxon>Bacillati</taxon>
        <taxon>Actinomycetota</taxon>
        <taxon>Actinomycetes</taxon>
        <taxon>Kitasatosporales</taxon>
        <taxon>Streptomycetaceae</taxon>
        <taxon>Streptomyces</taxon>
    </lineage>
</organism>
<protein>
    <submittedName>
        <fullName evidence="2">Uncharacterized protein</fullName>
    </submittedName>
</protein>
<feature type="region of interest" description="Disordered" evidence="1">
    <location>
        <begin position="37"/>
        <end position="57"/>
    </location>
</feature>
<evidence type="ECO:0000256" key="1">
    <source>
        <dbReference type="SAM" id="MobiDB-lite"/>
    </source>
</evidence>
<gene>
    <name evidence="2" type="ORF">GCM10009787_75350</name>
</gene>
<evidence type="ECO:0000313" key="3">
    <source>
        <dbReference type="Proteomes" id="UP001501391"/>
    </source>
</evidence>
<reference evidence="2 3" key="1">
    <citation type="journal article" date="2019" name="Int. J. Syst. Evol. Microbiol.">
        <title>The Global Catalogue of Microorganisms (GCM) 10K type strain sequencing project: providing services to taxonomists for standard genome sequencing and annotation.</title>
        <authorList>
            <consortium name="The Broad Institute Genomics Platform"/>
            <consortium name="The Broad Institute Genome Sequencing Center for Infectious Disease"/>
            <person name="Wu L."/>
            <person name="Ma J."/>
        </authorList>
    </citation>
    <scope>NUCLEOTIDE SEQUENCE [LARGE SCALE GENOMIC DNA]</scope>
    <source>
        <strain evidence="2 3">JCM 14924</strain>
    </source>
</reference>